<comment type="similarity">
    <text evidence="1">Belongs to the thioredoxin family.</text>
</comment>
<evidence type="ECO:0000313" key="9">
    <source>
        <dbReference type="Proteomes" id="UP000027178"/>
    </source>
</evidence>
<dbReference type="GO" id="GO:0015035">
    <property type="term" value="F:protein-disulfide reductase activity"/>
    <property type="evidence" value="ECO:0007669"/>
    <property type="project" value="UniProtKB-UniRule"/>
</dbReference>
<evidence type="ECO:0000256" key="2">
    <source>
        <dbReference type="ARBA" id="ARBA00022448"/>
    </source>
</evidence>
<protein>
    <recommendedName>
        <fullName evidence="6">Thioredoxin</fullName>
    </recommendedName>
</protein>
<reference evidence="8 9" key="1">
    <citation type="submission" date="2014-05" db="EMBL/GenBank/DDBJ databases">
        <title>Draft Genome Sequence of Kitasatospora cheerisanensis KCTC 2395.</title>
        <authorList>
            <person name="Nam D.H."/>
        </authorList>
    </citation>
    <scope>NUCLEOTIDE SEQUENCE [LARGE SCALE GENOMIC DNA]</scope>
    <source>
        <strain evidence="8 9">KCTC 2395</strain>
    </source>
</reference>
<dbReference type="SUPFAM" id="SSF52833">
    <property type="entry name" value="Thioredoxin-like"/>
    <property type="match status" value="1"/>
</dbReference>
<dbReference type="NCBIfam" id="TIGR01068">
    <property type="entry name" value="thioredoxin"/>
    <property type="match status" value="1"/>
</dbReference>
<evidence type="ECO:0000259" key="7">
    <source>
        <dbReference type="PROSITE" id="PS51352"/>
    </source>
</evidence>
<dbReference type="PANTHER" id="PTHR45663">
    <property type="entry name" value="GEO12009P1"/>
    <property type="match status" value="1"/>
</dbReference>
<dbReference type="InterPro" id="IPR017937">
    <property type="entry name" value="Thioredoxin_CS"/>
</dbReference>
<dbReference type="PROSITE" id="PS00194">
    <property type="entry name" value="THIOREDOXIN_1"/>
    <property type="match status" value="1"/>
</dbReference>
<evidence type="ECO:0000256" key="1">
    <source>
        <dbReference type="ARBA" id="ARBA00008987"/>
    </source>
</evidence>
<dbReference type="AlphaFoldDB" id="A0A066YXU0"/>
<dbReference type="PANTHER" id="PTHR45663:SF40">
    <property type="entry name" value="THIOREDOXIN 2"/>
    <property type="match status" value="1"/>
</dbReference>
<dbReference type="GO" id="GO:0005829">
    <property type="term" value="C:cytosol"/>
    <property type="evidence" value="ECO:0007669"/>
    <property type="project" value="TreeGrafter"/>
</dbReference>
<dbReference type="PRINTS" id="PR00421">
    <property type="entry name" value="THIOREDOXIN"/>
</dbReference>
<keyword evidence="9" id="KW-1185">Reference proteome</keyword>
<gene>
    <name evidence="8" type="ORF">KCH_18740</name>
</gene>
<comment type="caution">
    <text evidence="8">The sequence shown here is derived from an EMBL/GenBank/DDBJ whole genome shotgun (WGS) entry which is preliminary data.</text>
</comment>
<keyword evidence="4" id="KW-1015">Disulfide bond</keyword>
<evidence type="ECO:0000256" key="4">
    <source>
        <dbReference type="ARBA" id="ARBA00023157"/>
    </source>
</evidence>
<evidence type="ECO:0000256" key="5">
    <source>
        <dbReference type="ARBA" id="ARBA00023284"/>
    </source>
</evidence>
<dbReference type="PROSITE" id="PS51352">
    <property type="entry name" value="THIOREDOXIN_2"/>
    <property type="match status" value="1"/>
</dbReference>
<keyword evidence="5" id="KW-0676">Redox-active center</keyword>
<dbReference type="CDD" id="cd02947">
    <property type="entry name" value="TRX_family"/>
    <property type="match status" value="1"/>
</dbReference>
<dbReference type="Proteomes" id="UP000027178">
    <property type="component" value="Unassembled WGS sequence"/>
</dbReference>
<evidence type="ECO:0000256" key="6">
    <source>
        <dbReference type="NCBIfam" id="TIGR01068"/>
    </source>
</evidence>
<dbReference type="InterPro" id="IPR036249">
    <property type="entry name" value="Thioredoxin-like_sf"/>
</dbReference>
<dbReference type="FunFam" id="3.40.30.10:FF:000155">
    <property type="entry name" value="Thioredoxin"/>
    <property type="match status" value="1"/>
</dbReference>
<dbReference type="Pfam" id="PF00085">
    <property type="entry name" value="Thioredoxin"/>
    <property type="match status" value="1"/>
</dbReference>
<keyword evidence="3" id="KW-0249">Electron transport</keyword>
<evidence type="ECO:0000313" key="8">
    <source>
        <dbReference type="EMBL" id="KDN86057.1"/>
    </source>
</evidence>
<organism evidence="8 9">
    <name type="scientific">Kitasatospora cheerisanensis KCTC 2395</name>
    <dbReference type="NCBI Taxonomy" id="1348663"/>
    <lineage>
        <taxon>Bacteria</taxon>
        <taxon>Bacillati</taxon>
        <taxon>Actinomycetota</taxon>
        <taxon>Actinomycetes</taxon>
        <taxon>Kitasatosporales</taxon>
        <taxon>Streptomycetaceae</taxon>
        <taxon>Kitasatospora</taxon>
    </lineage>
</organism>
<dbReference type="PATRIC" id="fig|1348663.4.peg.1805"/>
<feature type="domain" description="Thioredoxin" evidence="7">
    <location>
        <begin position="1"/>
        <end position="111"/>
    </location>
</feature>
<name>A0A066YXU0_9ACTN</name>
<accession>A0A066YXU0</accession>
<proteinExistence type="inferred from homology"/>
<dbReference type="Gene3D" id="3.40.30.10">
    <property type="entry name" value="Glutaredoxin"/>
    <property type="match status" value="1"/>
</dbReference>
<dbReference type="EMBL" id="JNBY01000073">
    <property type="protein sequence ID" value="KDN86057.1"/>
    <property type="molecule type" value="Genomic_DNA"/>
</dbReference>
<dbReference type="HOGENOM" id="CLU_090389_10_4_11"/>
<keyword evidence="2" id="KW-0813">Transport</keyword>
<evidence type="ECO:0000256" key="3">
    <source>
        <dbReference type="ARBA" id="ARBA00022982"/>
    </source>
</evidence>
<dbReference type="eggNOG" id="COG3118">
    <property type="taxonomic scope" value="Bacteria"/>
</dbReference>
<dbReference type="InterPro" id="IPR005746">
    <property type="entry name" value="Thioredoxin"/>
</dbReference>
<dbReference type="InterPro" id="IPR013766">
    <property type="entry name" value="Thioredoxin_domain"/>
</dbReference>
<sequence length="129" mass="13976">MAAMSTVELTKDNFDEVVQGEDGKGFVLIDFWAAWCGPCRQFAPVFERASEKHEDITFAKVDTEAQQELAAAFEIRSIPTLAIIREGVLVFAQPGALPEAALEDLIGQARKLDMAEVHAGVAAQKAGQN</sequence>